<sequence length="67" mass="7859">MDFLLASGFEIYEGFLSFFTLSNILNRSSQLDRDIFLIKNNFDFFVNYSLLLIIHNNSVINAREFSL</sequence>
<comment type="caution">
    <text evidence="1">The sequence shown here is derived from an EMBL/GenBank/DDBJ whole genome shotgun (WGS) entry which is preliminary data.</text>
</comment>
<evidence type="ECO:0000313" key="1">
    <source>
        <dbReference type="EMBL" id="MPM99646.1"/>
    </source>
</evidence>
<reference evidence="1" key="1">
    <citation type="submission" date="2019-08" db="EMBL/GenBank/DDBJ databases">
        <authorList>
            <person name="Kucharzyk K."/>
            <person name="Murdoch R.W."/>
            <person name="Higgins S."/>
            <person name="Loffler F."/>
        </authorList>
    </citation>
    <scope>NUCLEOTIDE SEQUENCE</scope>
</reference>
<dbReference type="AlphaFoldDB" id="A0A645ED69"/>
<protein>
    <submittedName>
        <fullName evidence="1">Uncharacterized protein</fullName>
    </submittedName>
</protein>
<proteinExistence type="predicted"/>
<gene>
    <name evidence="1" type="ORF">SDC9_146839</name>
</gene>
<dbReference type="EMBL" id="VSSQ01045737">
    <property type="protein sequence ID" value="MPM99646.1"/>
    <property type="molecule type" value="Genomic_DNA"/>
</dbReference>
<accession>A0A645ED69</accession>
<organism evidence="1">
    <name type="scientific">bioreactor metagenome</name>
    <dbReference type="NCBI Taxonomy" id="1076179"/>
    <lineage>
        <taxon>unclassified sequences</taxon>
        <taxon>metagenomes</taxon>
        <taxon>ecological metagenomes</taxon>
    </lineage>
</organism>
<name>A0A645ED69_9ZZZZ</name>